<evidence type="ECO:0000256" key="4">
    <source>
        <dbReference type="ARBA" id="ARBA00022795"/>
    </source>
</evidence>
<dbReference type="NCBIfam" id="TIGR03824">
    <property type="entry name" value="FlgM_jcvi"/>
    <property type="match status" value="1"/>
</dbReference>
<dbReference type="InterPro" id="IPR035890">
    <property type="entry name" value="Anti-sigma-28_factor_FlgM_sf"/>
</dbReference>
<protein>
    <recommendedName>
        <fullName evidence="2">Negative regulator of flagellin synthesis</fullName>
    </recommendedName>
</protein>
<dbReference type="Proteomes" id="UP000595897">
    <property type="component" value="Chromosome"/>
</dbReference>
<dbReference type="GO" id="GO:0045892">
    <property type="term" value="P:negative regulation of DNA-templated transcription"/>
    <property type="evidence" value="ECO:0007669"/>
    <property type="project" value="InterPro"/>
</dbReference>
<evidence type="ECO:0000256" key="3">
    <source>
        <dbReference type="ARBA" id="ARBA00022491"/>
    </source>
</evidence>
<reference evidence="8 9" key="1">
    <citation type="submission" date="2020-11" db="EMBL/GenBank/DDBJ databases">
        <title>Draft genome sequencing of a Lachnospiraceae strain isolated from anoxic soil subjected to BSD treatment.</title>
        <authorList>
            <person name="Uek A."/>
            <person name="Tonouchi A."/>
        </authorList>
    </citation>
    <scope>NUCLEOTIDE SEQUENCE [LARGE SCALE GENOMIC DNA]</scope>
    <source>
        <strain evidence="8 9">TB5</strain>
    </source>
</reference>
<dbReference type="EMBL" id="AP024169">
    <property type="protein sequence ID" value="BCN32563.1"/>
    <property type="molecule type" value="Genomic_DNA"/>
</dbReference>
<evidence type="ECO:0000256" key="6">
    <source>
        <dbReference type="ARBA" id="ARBA00023163"/>
    </source>
</evidence>
<keyword evidence="9" id="KW-1185">Reference proteome</keyword>
<proteinExistence type="inferred from homology"/>
<organism evidence="8 9">
    <name type="scientific">Anaeromicropila herbilytica</name>
    <dbReference type="NCBI Taxonomy" id="2785025"/>
    <lineage>
        <taxon>Bacteria</taxon>
        <taxon>Bacillati</taxon>
        <taxon>Bacillota</taxon>
        <taxon>Clostridia</taxon>
        <taxon>Lachnospirales</taxon>
        <taxon>Lachnospiraceae</taxon>
        <taxon>Anaeromicropila</taxon>
    </lineage>
</organism>
<dbReference type="SUPFAM" id="SSF101498">
    <property type="entry name" value="Anti-sigma factor FlgM"/>
    <property type="match status" value="1"/>
</dbReference>
<evidence type="ECO:0000256" key="5">
    <source>
        <dbReference type="ARBA" id="ARBA00023015"/>
    </source>
</evidence>
<dbReference type="InterPro" id="IPR031316">
    <property type="entry name" value="FlgM_C"/>
</dbReference>
<evidence type="ECO:0000259" key="7">
    <source>
        <dbReference type="Pfam" id="PF04316"/>
    </source>
</evidence>
<dbReference type="InterPro" id="IPR007412">
    <property type="entry name" value="FlgM"/>
</dbReference>
<keyword evidence="4" id="KW-1005">Bacterial flagellum biogenesis</keyword>
<accession>A0A7R7EPE9</accession>
<evidence type="ECO:0000256" key="2">
    <source>
        <dbReference type="ARBA" id="ARBA00017823"/>
    </source>
</evidence>
<evidence type="ECO:0000256" key="1">
    <source>
        <dbReference type="ARBA" id="ARBA00005322"/>
    </source>
</evidence>
<keyword evidence="5" id="KW-0805">Transcription regulation</keyword>
<keyword evidence="3" id="KW-0678">Repressor</keyword>
<dbReference type="AlphaFoldDB" id="A0A7R7EPE9"/>
<gene>
    <name evidence="8" type="ORF">bsdtb5_38580</name>
</gene>
<keyword evidence="6" id="KW-0804">Transcription</keyword>
<evidence type="ECO:0000313" key="8">
    <source>
        <dbReference type="EMBL" id="BCN32563.1"/>
    </source>
</evidence>
<dbReference type="RefSeq" id="WP_271713606.1">
    <property type="nucleotide sequence ID" value="NZ_AP024169.1"/>
</dbReference>
<sequence>MRIDAFQKVSSIYQANFTTKVESVSKKSKADQLEISQFGKDYQVAKAAVANTSDVRMDKINELKARMEAGTYNVSDDDLVDKLVNQYHDEII</sequence>
<dbReference type="Pfam" id="PF04316">
    <property type="entry name" value="FlgM"/>
    <property type="match status" value="1"/>
</dbReference>
<evidence type="ECO:0000313" key="9">
    <source>
        <dbReference type="Proteomes" id="UP000595897"/>
    </source>
</evidence>
<name>A0A7R7EPE9_9FIRM</name>
<feature type="domain" description="Anti-sigma-28 factor FlgM C-terminal" evidence="7">
    <location>
        <begin position="31"/>
        <end position="85"/>
    </location>
</feature>
<dbReference type="GO" id="GO:0044781">
    <property type="term" value="P:bacterial-type flagellum organization"/>
    <property type="evidence" value="ECO:0007669"/>
    <property type="project" value="UniProtKB-KW"/>
</dbReference>
<comment type="similarity">
    <text evidence="1">Belongs to the FlgM family.</text>
</comment>
<dbReference type="KEGG" id="ahb:bsdtb5_38580"/>